<evidence type="ECO:0000313" key="4">
    <source>
        <dbReference type="Proteomes" id="UP001204445"/>
    </source>
</evidence>
<name>A0AAE3L115_9GAMM</name>
<dbReference type="PANTHER" id="PTHR12526">
    <property type="entry name" value="GLYCOSYLTRANSFERASE"/>
    <property type="match status" value="1"/>
</dbReference>
<dbReference type="InterPro" id="IPR001296">
    <property type="entry name" value="Glyco_trans_1"/>
</dbReference>
<protein>
    <submittedName>
        <fullName evidence="3">Glycosyltransferase involved in cell wall biosynthesis</fullName>
    </submittedName>
</protein>
<dbReference type="PANTHER" id="PTHR12526:SF630">
    <property type="entry name" value="GLYCOSYLTRANSFERASE"/>
    <property type="match status" value="1"/>
</dbReference>
<reference evidence="3" key="1">
    <citation type="submission" date="2022-08" db="EMBL/GenBank/DDBJ databases">
        <title>Genomic Encyclopedia of Type Strains, Phase III (KMG-III): the genomes of soil and plant-associated and newly described type strains.</title>
        <authorList>
            <person name="Whitman W."/>
        </authorList>
    </citation>
    <scope>NUCLEOTIDE SEQUENCE</scope>
    <source>
        <strain evidence="3">HMT 1</strain>
    </source>
</reference>
<dbReference type="Proteomes" id="UP001204445">
    <property type="component" value="Unassembled WGS sequence"/>
</dbReference>
<dbReference type="GO" id="GO:1901135">
    <property type="term" value="P:carbohydrate derivative metabolic process"/>
    <property type="evidence" value="ECO:0007669"/>
    <property type="project" value="UniProtKB-ARBA"/>
</dbReference>
<dbReference type="Gene3D" id="3.40.50.2000">
    <property type="entry name" value="Glycogen Phosphorylase B"/>
    <property type="match status" value="2"/>
</dbReference>
<dbReference type="EMBL" id="JANUCT010000008">
    <property type="protein sequence ID" value="MCS3903369.1"/>
    <property type="molecule type" value="Genomic_DNA"/>
</dbReference>
<evidence type="ECO:0000259" key="2">
    <source>
        <dbReference type="Pfam" id="PF13439"/>
    </source>
</evidence>
<accession>A0AAE3L115</accession>
<comment type="caution">
    <text evidence="3">The sequence shown here is derived from an EMBL/GenBank/DDBJ whole genome shotgun (WGS) entry which is preliminary data.</text>
</comment>
<gene>
    <name evidence="3" type="ORF">J2T55_001390</name>
</gene>
<sequence>MSKPLRVLHIGDEMNWRGGENQIRLLIEGSAGENIEHHVAYPHGSRGLERFVEWCPVLGFERRKWWPIPVQHLVAYCRDQQIQIIDAQSSGGHSLALRLKRHLPQLRLVVHRRVDNRIKPYWPTRRKYLNKHVDRYVAISGCIRNILIRYGVSGEKISLVRSAIDAAVYADIDRPAAKRELQRELGLYENTVLLGNASAFTHQKGYETLIQALAMLPRDLNFHAVLAGDGPLLDTMKERVAASNLDSAVTFLGHRRDVPRILGGLDILALPSNNEGLGSLLLDAGTAGCALVGSRVGGIPEIIRDQKTGLLCPVGDASALAACLERLIREPALRTRLVTAVQEHIRQHFSLDNMVAGNLQVYRSLLETA</sequence>
<evidence type="ECO:0000313" key="3">
    <source>
        <dbReference type="EMBL" id="MCS3903369.1"/>
    </source>
</evidence>
<proteinExistence type="predicted"/>
<dbReference type="AlphaFoldDB" id="A0AAE3L115"/>
<feature type="domain" description="Glycosyl transferase family 1" evidence="1">
    <location>
        <begin position="178"/>
        <end position="342"/>
    </location>
</feature>
<dbReference type="InterPro" id="IPR028098">
    <property type="entry name" value="Glyco_trans_4-like_N"/>
</dbReference>
<evidence type="ECO:0000259" key="1">
    <source>
        <dbReference type="Pfam" id="PF00534"/>
    </source>
</evidence>
<dbReference type="Pfam" id="PF00534">
    <property type="entry name" value="Glycos_transf_1"/>
    <property type="match status" value="1"/>
</dbReference>
<feature type="domain" description="Glycosyltransferase subfamily 4-like N-terminal" evidence="2">
    <location>
        <begin position="17"/>
        <end position="166"/>
    </location>
</feature>
<dbReference type="CDD" id="cd03801">
    <property type="entry name" value="GT4_PimA-like"/>
    <property type="match status" value="1"/>
</dbReference>
<organism evidence="3 4">
    <name type="scientific">Methylohalomonas lacus</name>
    <dbReference type="NCBI Taxonomy" id="398773"/>
    <lineage>
        <taxon>Bacteria</taxon>
        <taxon>Pseudomonadati</taxon>
        <taxon>Pseudomonadota</taxon>
        <taxon>Gammaproteobacteria</taxon>
        <taxon>Methylohalomonadales</taxon>
        <taxon>Methylohalomonadaceae</taxon>
        <taxon>Methylohalomonas</taxon>
    </lineage>
</organism>
<dbReference type="RefSeq" id="WP_259055083.1">
    <property type="nucleotide sequence ID" value="NZ_JANUCT010000008.1"/>
</dbReference>
<dbReference type="GO" id="GO:0016757">
    <property type="term" value="F:glycosyltransferase activity"/>
    <property type="evidence" value="ECO:0007669"/>
    <property type="project" value="InterPro"/>
</dbReference>
<keyword evidence="4" id="KW-1185">Reference proteome</keyword>
<dbReference type="Pfam" id="PF13439">
    <property type="entry name" value="Glyco_transf_4"/>
    <property type="match status" value="1"/>
</dbReference>
<dbReference type="SUPFAM" id="SSF53756">
    <property type="entry name" value="UDP-Glycosyltransferase/glycogen phosphorylase"/>
    <property type="match status" value="1"/>
</dbReference>